<sequence>MQTTVSAHPAVAASHVATARRTAAVTATGAQRRGALVVPSVASVATPTPEVADQAA</sequence>
<keyword evidence="2" id="KW-1185">Reference proteome</keyword>
<organism evidence="1 2">
    <name type="scientific">Monoraphidium neglectum</name>
    <dbReference type="NCBI Taxonomy" id="145388"/>
    <lineage>
        <taxon>Eukaryota</taxon>
        <taxon>Viridiplantae</taxon>
        <taxon>Chlorophyta</taxon>
        <taxon>core chlorophytes</taxon>
        <taxon>Chlorophyceae</taxon>
        <taxon>CS clade</taxon>
        <taxon>Sphaeropleales</taxon>
        <taxon>Selenastraceae</taxon>
        <taxon>Monoraphidium</taxon>
    </lineage>
</organism>
<accession>A0A0D2JZD1</accession>
<dbReference type="Proteomes" id="UP000054498">
    <property type="component" value="Unassembled WGS sequence"/>
</dbReference>
<proteinExistence type="predicted"/>
<dbReference type="GeneID" id="25736952"/>
<gene>
    <name evidence="1" type="ORF">MNEG_4074</name>
</gene>
<dbReference type="RefSeq" id="XP_013902897.1">
    <property type="nucleotide sequence ID" value="XM_014047443.1"/>
</dbReference>
<dbReference type="EMBL" id="KK100766">
    <property type="protein sequence ID" value="KIZ03878.1"/>
    <property type="molecule type" value="Genomic_DNA"/>
</dbReference>
<evidence type="ECO:0000313" key="2">
    <source>
        <dbReference type="Proteomes" id="UP000054498"/>
    </source>
</evidence>
<protein>
    <submittedName>
        <fullName evidence="1">Uncharacterized protein</fullName>
    </submittedName>
</protein>
<feature type="non-terminal residue" evidence="1">
    <location>
        <position position="56"/>
    </location>
</feature>
<reference evidence="1 2" key="1">
    <citation type="journal article" date="2013" name="BMC Genomics">
        <title>Reconstruction of the lipid metabolism for the microalga Monoraphidium neglectum from its genome sequence reveals characteristics suitable for biofuel production.</title>
        <authorList>
            <person name="Bogen C."/>
            <person name="Al-Dilaimi A."/>
            <person name="Albersmeier A."/>
            <person name="Wichmann J."/>
            <person name="Grundmann M."/>
            <person name="Rupp O."/>
            <person name="Lauersen K.J."/>
            <person name="Blifernez-Klassen O."/>
            <person name="Kalinowski J."/>
            <person name="Goesmann A."/>
            <person name="Mussgnug J.H."/>
            <person name="Kruse O."/>
        </authorList>
    </citation>
    <scope>NUCLEOTIDE SEQUENCE [LARGE SCALE GENOMIC DNA]</scope>
    <source>
        <strain evidence="1 2">SAG 48.87</strain>
    </source>
</reference>
<name>A0A0D2JZD1_9CHLO</name>
<dbReference type="AlphaFoldDB" id="A0A0D2JZD1"/>
<evidence type="ECO:0000313" key="1">
    <source>
        <dbReference type="EMBL" id="KIZ03878.1"/>
    </source>
</evidence>
<dbReference type="KEGG" id="mng:MNEG_4074"/>